<feature type="compositionally biased region" description="Basic and acidic residues" evidence="2">
    <location>
        <begin position="29"/>
        <end position="39"/>
    </location>
</feature>
<dbReference type="Gene3D" id="3.10.20.90">
    <property type="entry name" value="Phosphatidylinositol 3-kinase Catalytic Subunit, Chain A, domain 1"/>
    <property type="match status" value="1"/>
</dbReference>
<comment type="caution">
    <text evidence="4">The sequence shown here is derived from an EMBL/GenBank/DDBJ whole genome shotgun (WGS) entry which is preliminary data.</text>
</comment>
<dbReference type="Pfam" id="PF00644">
    <property type="entry name" value="PARP"/>
    <property type="match status" value="1"/>
</dbReference>
<dbReference type="Pfam" id="PF13881">
    <property type="entry name" value="Rad60-SLD_2"/>
    <property type="match status" value="1"/>
</dbReference>
<feature type="compositionally biased region" description="Polar residues" evidence="2">
    <location>
        <begin position="605"/>
        <end position="615"/>
    </location>
</feature>
<evidence type="ECO:0000259" key="3">
    <source>
        <dbReference type="PROSITE" id="PS50103"/>
    </source>
</evidence>
<dbReference type="InterPro" id="IPR029071">
    <property type="entry name" value="Ubiquitin-like_domsf"/>
</dbReference>
<dbReference type="SUPFAM" id="SSF54236">
    <property type="entry name" value="Ubiquitin-like"/>
    <property type="match status" value="1"/>
</dbReference>
<feature type="zinc finger region" description="C3H1-type" evidence="1">
    <location>
        <begin position="438"/>
        <end position="464"/>
    </location>
</feature>
<evidence type="ECO:0000313" key="5">
    <source>
        <dbReference type="Proteomes" id="UP000186817"/>
    </source>
</evidence>
<dbReference type="SMART" id="SM00356">
    <property type="entry name" value="ZnF_C3H1"/>
    <property type="match status" value="1"/>
</dbReference>
<dbReference type="GO" id="GO:1990404">
    <property type="term" value="F:NAD+-protein mono-ADP-ribosyltransferase activity"/>
    <property type="evidence" value="ECO:0007669"/>
    <property type="project" value="TreeGrafter"/>
</dbReference>
<dbReference type="InterPro" id="IPR051712">
    <property type="entry name" value="ARTD-AVP"/>
</dbReference>
<dbReference type="PANTHER" id="PTHR45740">
    <property type="entry name" value="POLY [ADP-RIBOSE] POLYMERASE"/>
    <property type="match status" value="1"/>
</dbReference>
<dbReference type="Gene3D" id="3.90.228.10">
    <property type="match status" value="2"/>
</dbReference>
<sequence>MGSGASKTPTAPPVIHAAPVPVKTSSSHSPEDDAPKGDVPRSSQRSEVSASGDDALPEYWYHSKGTADHANSRFDDMFYAPETEHAAFEEMLNESYVAKATQDRPCPTGEHGKTPGGCPCVQPGADPGLPTRYRVRRVIRVEASDIWRRYVDKRNAIRESRDSEGIEEFNPPPLTRSVTEKYPGTFAPLDNSVNEVYAYHGTFVRYALSIAENDFKIEYAGSSTGTLYGRGAYLGESITKADEYAKDEPDGYYDGVFAVLVCRLTMGKMNCTKGDPKAGERVMSGEFDSTCGTRLFRELVVYDADQCYPEYLVLYQRVYAKDDELAIEEKMRRKFFMQIPLHWKNVATNLTKDRFSNPEPLEDAGKTHMQCLVNQSRVQPSRTLLRAERLEDADLWETWVSVKAGLHERLADDEQLAEDLKNLGFELKVNMVEKDLRALTKRPCKFLKKGCRKGDKCRFSHNEFAADLGEEGLAAGRRLPVDELDKEVHEAFLWMACSTEEEAEEIGKGQMKISKKYGYGAHFYESLNTALKAVRSKDGTKIAILCRVICGVPSDNPEEPDGKDCIILKVDENKRKEVLVKNFSGVYPEYFLALFAQEDLDAEQAETNSQRSGISGSLPLPGNDGGDASGDERKSEPPEDPDDAVSEAVSKDVSEEASVREEVADSDETFVVLWHEGWGDVKAEAFDDLDEANERFDMLDGGAYATILVNGRFNELRYYGTRGRVMREMHDHFWSNFYQGDDEHKPPFFIIATNVDGEAYGDQFGSLEDARDNIEEYNLPLVIVDSKFNMVLSEWGDDSEYSTHFDCPPRELKQLNEKPVKHRAFRSLGHANRAAGPAWLQSTRPEQCQRRREDEVELKLVFANDHNSATFAVALNTSVREVKRLILHRHWPSSPNLIPATQVDRIRLFAAGKELGGKGTDDIKSLKDANILLSKNGPTPVHVMAVQKDITAEKSATTTENSSKSTTQHRAKAAQTVLAGTGAIVRFFDESCAEVLGWVCGSLEKLSYCDS</sequence>
<dbReference type="OrthoDB" id="411019at2759"/>
<proteinExistence type="predicted"/>
<dbReference type="Proteomes" id="UP000186817">
    <property type="component" value="Unassembled WGS sequence"/>
</dbReference>
<accession>A0A1Q9CL94</accession>
<evidence type="ECO:0000313" key="4">
    <source>
        <dbReference type="EMBL" id="OLP83694.1"/>
    </source>
</evidence>
<dbReference type="SUPFAM" id="SSF56399">
    <property type="entry name" value="ADP-ribosylation"/>
    <property type="match status" value="1"/>
</dbReference>
<dbReference type="AlphaFoldDB" id="A0A1Q9CL94"/>
<name>A0A1Q9CL94_SYMMI</name>
<dbReference type="GO" id="GO:0005634">
    <property type="term" value="C:nucleus"/>
    <property type="evidence" value="ECO:0007669"/>
    <property type="project" value="TreeGrafter"/>
</dbReference>
<dbReference type="GO" id="GO:0003950">
    <property type="term" value="F:NAD+ poly-ADP-ribosyltransferase activity"/>
    <property type="evidence" value="ECO:0007669"/>
    <property type="project" value="InterPro"/>
</dbReference>
<reference evidence="4 5" key="1">
    <citation type="submission" date="2016-02" db="EMBL/GenBank/DDBJ databases">
        <title>Genome analysis of coral dinoflagellate symbionts highlights evolutionary adaptations to a symbiotic lifestyle.</title>
        <authorList>
            <person name="Aranda M."/>
            <person name="Li Y."/>
            <person name="Liew Y.J."/>
            <person name="Baumgarten S."/>
            <person name="Simakov O."/>
            <person name="Wilson M."/>
            <person name="Piel J."/>
            <person name="Ashoor H."/>
            <person name="Bougouffa S."/>
            <person name="Bajic V.B."/>
            <person name="Ryu T."/>
            <person name="Ravasi T."/>
            <person name="Bayer T."/>
            <person name="Micklem G."/>
            <person name="Kim H."/>
            <person name="Bhak J."/>
            <person name="Lajeunesse T.C."/>
            <person name="Voolstra C.R."/>
        </authorList>
    </citation>
    <scope>NUCLEOTIDE SEQUENCE [LARGE SCALE GENOMIC DNA]</scope>
    <source>
        <strain evidence="4 5">CCMP2467</strain>
    </source>
</reference>
<dbReference type="InterPro" id="IPR000571">
    <property type="entry name" value="Znf_CCCH"/>
</dbReference>
<dbReference type="InterPro" id="IPR012317">
    <property type="entry name" value="Poly(ADP-ribose)pol_cat_dom"/>
</dbReference>
<keyword evidence="1" id="KW-0863">Zinc-finger</keyword>
<feature type="region of interest" description="Disordered" evidence="2">
    <location>
        <begin position="1"/>
        <end position="54"/>
    </location>
</feature>
<keyword evidence="5" id="KW-1185">Reference proteome</keyword>
<evidence type="ECO:0000256" key="2">
    <source>
        <dbReference type="SAM" id="MobiDB-lite"/>
    </source>
</evidence>
<dbReference type="PROSITE" id="PS50103">
    <property type="entry name" value="ZF_C3H1"/>
    <property type="match status" value="1"/>
</dbReference>
<dbReference type="InterPro" id="IPR039540">
    <property type="entry name" value="UBL3-like_ubiquitin_dom"/>
</dbReference>
<dbReference type="PANTHER" id="PTHR45740:SF2">
    <property type="entry name" value="POLY [ADP-RIBOSE] POLYMERASE"/>
    <property type="match status" value="1"/>
</dbReference>
<protein>
    <submittedName>
        <fullName evidence="4">TCDD-inducible poly [ADP-ribose] polymerase</fullName>
    </submittedName>
</protein>
<feature type="compositionally biased region" description="Basic and acidic residues" evidence="2">
    <location>
        <begin position="649"/>
        <end position="662"/>
    </location>
</feature>
<feature type="compositionally biased region" description="Low complexity" evidence="2">
    <location>
        <begin position="13"/>
        <end position="22"/>
    </location>
</feature>
<dbReference type="EMBL" id="LSRX01001099">
    <property type="protein sequence ID" value="OLP83694.1"/>
    <property type="molecule type" value="Genomic_DNA"/>
</dbReference>
<evidence type="ECO:0000256" key="1">
    <source>
        <dbReference type="PROSITE-ProRule" id="PRU00723"/>
    </source>
</evidence>
<feature type="domain" description="C3H1-type" evidence="3">
    <location>
        <begin position="438"/>
        <end position="464"/>
    </location>
</feature>
<feature type="region of interest" description="Disordered" evidence="2">
    <location>
        <begin position="603"/>
        <end position="662"/>
    </location>
</feature>
<gene>
    <name evidence="4" type="primary">Tiparp</name>
    <name evidence="4" type="ORF">AK812_SmicGene35528</name>
</gene>
<organism evidence="4 5">
    <name type="scientific">Symbiodinium microadriaticum</name>
    <name type="common">Dinoflagellate</name>
    <name type="synonym">Zooxanthella microadriatica</name>
    <dbReference type="NCBI Taxonomy" id="2951"/>
    <lineage>
        <taxon>Eukaryota</taxon>
        <taxon>Sar</taxon>
        <taxon>Alveolata</taxon>
        <taxon>Dinophyceae</taxon>
        <taxon>Suessiales</taxon>
        <taxon>Symbiodiniaceae</taxon>
        <taxon>Symbiodinium</taxon>
    </lineage>
</organism>
<dbReference type="GO" id="GO:0008270">
    <property type="term" value="F:zinc ion binding"/>
    <property type="evidence" value="ECO:0007669"/>
    <property type="project" value="UniProtKB-KW"/>
</dbReference>
<keyword evidence="1" id="KW-0862">Zinc</keyword>
<keyword evidence="1" id="KW-0479">Metal-binding</keyword>